<dbReference type="Proteomes" id="UP000885672">
    <property type="component" value="Unassembled WGS sequence"/>
</dbReference>
<protein>
    <recommendedName>
        <fullName evidence="2">Nucleotidyl transferase AbiEii/AbiGii toxin family protein</fullName>
    </recommendedName>
</protein>
<comment type="caution">
    <text evidence="1">The sequence shown here is derived from an EMBL/GenBank/DDBJ whole genome shotgun (WGS) entry which is preliminary data.</text>
</comment>
<dbReference type="InterPro" id="IPR014942">
    <property type="entry name" value="AbiEii"/>
</dbReference>
<reference evidence="1" key="1">
    <citation type="journal article" date="2020" name="mSystems">
        <title>Genome- and Community-Level Interaction Insights into Carbon Utilization and Element Cycling Functions of Hydrothermarchaeota in Hydrothermal Sediment.</title>
        <authorList>
            <person name="Zhou Z."/>
            <person name="Liu Y."/>
            <person name="Xu W."/>
            <person name="Pan J."/>
            <person name="Luo Z.H."/>
            <person name="Li M."/>
        </authorList>
    </citation>
    <scope>NUCLEOTIDE SEQUENCE [LARGE SCALE GENOMIC DNA]</scope>
    <source>
        <strain evidence="1">SpSt-1182</strain>
    </source>
</reference>
<dbReference type="AlphaFoldDB" id="A0A7V0XER9"/>
<evidence type="ECO:0008006" key="2">
    <source>
        <dbReference type="Google" id="ProtNLM"/>
    </source>
</evidence>
<accession>A0A7V0XER9</accession>
<dbReference type="Pfam" id="PF08843">
    <property type="entry name" value="AbiEii"/>
    <property type="match status" value="2"/>
</dbReference>
<sequence length="212" mass="23581">MHPEVLSDCGRELVGELPVELFEQGFHLAGGTGLALQLGHRRSDDFDFFAATGFDVPGLARRLSELEGYEPASAGRDTLHCRVRGVKLSFISYPVRLRWPTVGFGPVPVADWRDVLAEKFKTVSQRGSRKDFYDIHACCILKRLTPASAVAHLRARFAGTGLNLYHVARSLAWFEDADVEPDPVLLVPAAWDEVKRFFREQLSGFEAALLSP</sequence>
<proteinExistence type="predicted"/>
<organism evidence="1">
    <name type="scientific">candidate division WOR-3 bacterium</name>
    <dbReference type="NCBI Taxonomy" id="2052148"/>
    <lineage>
        <taxon>Bacteria</taxon>
        <taxon>Bacteria division WOR-3</taxon>
    </lineage>
</organism>
<name>A0A7V0XER9_UNCW3</name>
<dbReference type="EMBL" id="DSBX01000036">
    <property type="protein sequence ID" value="HDQ98870.1"/>
    <property type="molecule type" value="Genomic_DNA"/>
</dbReference>
<gene>
    <name evidence="1" type="ORF">ENN51_01085</name>
</gene>
<evidence type="ECO:0000313" key="1">
    <source>
        <dbReference type="EMBL" id="HDQ98870.1"/>
    </source>
</evidence>